<feature type="transmembrane region" description="Helical" evidence="6">
    <location>
        <begin position="326"/>
        <end position="346"/>
    </location>
</feature>
<comment type="caution">
    <text evidence="7">The sequence shown here is derived from an EMBL/GenBank/DDBJ whole genome shotgun (WGS) entry which is preliminary data.</text>
</comment>
<feature type="transmembrane region" description="Helical" evidence="6">
    <location>
        <begin position="92"/>
        <end position="115"/>
    </location>
</feature>
<dbReference type="Pfam" id="PF02653">
    <property type="entry name" value="BPD_transp_2"/>
    <property type="match status" value="1"/>
</dbReference>
<keyword evidence="5 6" id="KW-0472">Membrane</keyword>
<evidence type="ECO:0000256" key="3">
    <source>
        <dbReference type="ARBA" id="ARBA00022692"/>
    </source>
</evidence>
<evidence type="ECO:0000256" key="2">
    <source>
        <dbReference type="ARBA" id="ARBA00022475"/>
    </source>
</evidence>
<proteinExistence type="predicted"/>
<feature type="transmembrane region" description="Helical" evidence="6">
    <location>
        <begin position="67"/>
        <end position="86"/>
    </location>
</feature>
<dbReference type="EMBL" id="JAUSRO010000009">
    <property type="protein sequence ID" value="MDP9900924.1"/>
    <property type="molecule type" value="Genomic_DNA"/>
</dbReference>
<evidence type="ECO:0000256" key="5">
    <source>
        <dbReference type="ARBA" id="ARBA00023136"/>
    </source>
</evidence>
<evidence type="ECO:0000256" key="1">
    <source>
        <dbReference type="ARBA" id="ARBA00004651"/>
    </source>
</evidence>
<comment type="subcellular location">
    <subcellularLocation>
        <location evidence="1">Cell membrane</location>
        <topology evidence="1">Multi-pass membrane protein</topology>
    </subcellularLocation>
</comment>
<dbReference type="CDD" id="cd06581">
    <property type="entry name" value="TM_PBP1_LivM_like"/>
    <property type="match status" value="1"/>
</dbReference>
<name>A0ABT9S990_9BURK</name>
<dbReference type="RefSeq" id="WP_307690709.1">
    <property type="nucleotide sequence ID" value="NZ_JAUSRO010000009.1"/>
</dbReference>
<dbReference type="PANTHER" id="PTHR30482">
    <property type="entry name" value="HIGH-AFFINITY BRANCHED-CHAIN AMINO ACID TRANSPORT SYSTEM PERMEASE"/>
    <property type="match status" value="1"/>
</dbReference>
<feature type="transmembrane region" description="Helical" evidence="6">
    <location>
        <begin position="15"/>
        <end position="34"/>
    </location>
</feature>
<evidence type="ECO:0000313" key="8">
    <source>
        <dbReference type="Proteomes" id="UP001226867"/>
    </source>
</evidence>
<sequence>MLTRILSGDFPRSRVLSALLLLVVLYLATAPFLFSGARSLNVAATICVFIVLVASFDLLLGYCGVVSFAHAMFYGIGAYGVAIAMYKMGPTWTALATGAVSAIALSVLLSFLIALISLRVKAIFYTMMTLAFGAAFGALVMRLSGLTGGDDGRTFRLPEVLTPAWRLFEAPVFGTAVNGRVLTYYLIFAVSAALFLLMLRVVNSRFGRVLEAIRENDFRAEAIGYRTLYYRIAINCLAAALATCAGILMAIWLRYVGPQTTVGFNVMLNILLMAVIGGLGTVYGAVVGVALFVVAENYLQSLMGGLSGSLTAVPLLAKLFHPDRWLLWFGLVFVLSVYFFPSGIVGKLRAALPTAKGIR</sequence>
<reference evidence="7 8" key="1">
    <citation type="submission" date="2023-07" db="EMBL/GenBank/DDBJ databases">
        <title>Sorghum-associated microbial communities from plants grown in Nebraska, USA.</title>
        <authorList>
            <person name="Schachtman D."/>
        </authorList>
    </citation>
    <scope>NUCLEOTIDE SEQUENCE [LARGE SCALE GENOMIC DNA]</scope>
    <source>
        <strain evidence="7 8">DS1607</strain>
    </source>
</reference>
<feature type="transmembrane region" description="Helical" evidence="6">
    <location>
        <begin position="40"/>
        <end position="60"/>
    </location>
</feature>
<accession>A0ABT9S990</accession>
<evidence type="ECO:0000256" key="4">
    <source>
        <dbReference type="ARBA" id="ARBA00022989"/>
    </source>
</evidence>
<feature type="transmembrane region" description="Helical" evidence="6">
    <location>
        <begin position="267"/>
        <end position="295"/>
    </location>
</feature>
<feature type="transmembrane region" description="Helical" evidence="6">
    <location>
        <begin position="228"/>
        <end position="255"/>
    </location>
</feature>
<feature type="transmembrane region" description="Helical" evidence="6">
    <location>
        <begin position="182"/>
        <end position="202"/>
    </location>
</feature>
<protein>
    <submittedName>
        <fullName evidence="7">Branched-chain amino acid transport system permease protein</fullName>
    </submittedName>
</protein>
<dbReference type="InterPro" id="IPR043428">
    <property type="entry name" value="LivM-like"/>
</dbReference>
<keyword evidence="2" id="KW-1003">Cell membrane</keyword>
<organism evidence="7 8">
    <name type="scientific">Variovorax ginsengisoli</name>
    <dbReference type="NCBI Taxonomy" id="363844"/>
    <lineage>
        <taxon>Bacteria</taxon>
        <taxon>Pseudomonadati</taxon>
        <taxon>Pseudomonadota</taxon>
        <taxon>Betaproteobacteria</taxon>
        <taxon>Burkholderiales</taxon>
        <taxon>Comamonadaceae</taxon>
        <taxon>Variovorax</taxon>
    </lineage>
</organism>
<dbReference type="InterPro" id="IPR001851">
    <property type="entry name" value="ABC_transp_permease"/>
</dbReference>
<dbReference type="Proteomes" id="UP001226867">
    <property type="component" value="Unassembled WGS sequence"/>
</dbReference>
<keyword evidence="4 6" id="KW-1133">Transmembrane helix</keyword>
<evidence type="ECO:0000313" key="7">
    <source>
        <dbReference type="EMBL" id="MDP9900924.1"/>
    </source>
</evidence>
<feature type="transmembrane region" description="Helical" evidence="6">
    <location>
        <begin position="122"/>
        <end position="141"/>
    </location>
</feature>
<evidence type="ECO:0000256" key="6">
    <source>
        <dbReference type="SAM" id="Phobius"/>
    </source>
</evidence>
<feature type="transmembrane region" description="Helical" evidence="6">
    <location>
        <begin position="302"/>
        <end position="320"/>
    </location>
</feature>
<gene>
    <name evidence="7" type="ORF">J2W36_003190</name>
</gene>
<keyword evidence="8" id="KW-1185">Reference proteome</keyword>
<dbReference type="PANTHER" id="PTHR30482:SF17">
    <property type="entry name" value="ABC TRANSPORTER ATP-BINDING PROTEIN"/>
    <property type="match status" value="1"/>
</dbReference>
<keyword evidence="3 6" id="KW-0812">Transmembrane</keyword>